<feature type="compositionally biased region" description="Pro residues" evidence="1">
    <location>
        <begin position="59"/>
        <end position="74"/>
    </location>
</feature>
<keyword evidence="3" id="KW-1185">Reference proteome</keyword>
<protein>
    <submittedName>
        <fullName evidence="2">Uncharacterized protein</fullName>
    </submittedName>
</protein>
<comment type="caution">
    <text evidence="2">The sequence shown here is derived from an EMBL/GenBank/DDBJ whole genome shotgun (WGS) entry which is preliminary data.</text>
</comment>
<evidence type="ECO:0000256" key="1">
    <source>
        <dbReference type="SAM" id="MobiDB-lite"/>
    </source>
</evidence>
<evidence type="ECO:0000313" key="3">
    <source>
        <dbReference type="Proteomes" id="UP000269945"/>
    </source>
</evidence>
<dbReference type="EMBL" id="CYRY02043830">
    <property type="protein sequence ID" value="VCX38472.1"/>
    <property type="molecule type" value="Genomic_DNA"/>
</dbReference>
<organism evidence="2 3">
    <name type="scientific">Gulo gulo</name>
    <name type="common">Wolverine</name>
    <name type="synonym">Gluton</name>
    <dbReference type="NCBI Taxonomy" id="48420"/>
    <lineage>
        <taxon>Eukaryota</taxon>
        <taxon>Metazoa</taxon>
        <taxon>Chordata</taxon>
        <taxon>Craniata</taxon>
        <taxon>Vertebrata</taxon>
        <taxon>Euteleostomi</taxon>
        <taxon>Mammalia</taxon>
        <taxon>Eutheria</taxon>
        <taxon>Laurasiatheria</taxon>
        <taxon>Carnivora</taxon>
        <taxon>Caniformia</taxon>
        <taxon>Musteloidea</taxon>
        <taxon>Mustelidae</taxon>
        <taxon>Guloninae</taxon>
        <taxon>Gulo</taxon>
    </lineage>
</organism>
<sequence length="85" mass="8463">MPLASQFPGRFSLARAACPGPPRLPSAAPSALILSFPAPCLPQAGRKAHRQEGAGGVGPPTPACPAVPSQPSPAPGLSITEMSVI</sequence>
<accession>A0A9X9M7A2</accession>
<name>A0A9X9M7A2_GULGU</name>
<dbReference type="AlphaFoldDB" id="A0A9X9M7A2"/>
<proteinExistence type="predicted"/>
<feature type="region of interest" description="Disordered" evidence="1">
    <location>
        <begin position="43"/>
        <end position="85"/>
    </location>
</feature>
<evidence type="ECO:0000313" key="2">
    <source>
        <dbReference type="EMBL" id="VCX38472.1"/>
    </source>
</evidence>
<reference evidence="2 3" key="1">
    <citation type="submission" date="2018-10" db="EMBL/GenBank/DDBJ databases">
        <authorList>
            <person name="Ekblom R."/>
            <person name="Jareborg N."/>
        </authorList>
    </citation>
    <scope>NUCLEOTIDE SEQUENCE [LARGE SCALE GENOMIC DNA]</scope>
    <source>
        <tissue evidence="2">Muscle</tissue>
    </source>
</reference>
<gene>
    <name evidence="2" type="ORF">BN2614_LOCUS1</name>
</gene>
<dbReference type="Proteomes" id="UP000269945">
    <property type="component" value="Unassembled WGS sequence"/>
</dbReference>